<accession>A0A1G2CKW4</accession>
<protein>
    <submittedName>
        <fullName evidence="2">Uncharacterized protein</fullName>
    </submittedName>
</protein>
<evidence type="ECO:0000256" key="1">
    <source>
        <dbReference type="SAM" id="MobiDB-lite"/>
    </source>
</evidence>
<reference evidence="2 3" key="1">
    <citation type="journal article" date="2016" name="Nat. Commun.">
        <title>Thousands of microbial genomes shed light on interconnected biogeochemical processes in an aquifer system.</title>
        <authorList>
            <person name="Anantharaman K."/>
            <person name="Brown C.T."/>
            <person name="Hug L.A."/>
            <person name="Sharon I."/>
            <person name="Castelle C.J."/>
            <person name="Probst A.J."/>
            <person name="Thomas B.C."/>
            <person name="Singh A."/>
            <person name="Wilkins M.J."/>
            <person name="Karaoz U."/>
            <person name="Brodie E.L."/>
            <person name="Williams K.H."/>
            <person name="Hubbard S.S."/>
            <person name="Banfield J.F."/>
        </authorList>
    </citation>
    <scope>NUCLEOTIDE SEQUENCE [LARGE SCALE GENOMIC DNA]</scope>
</reference>
<gene>
    <name evidence="2" type="ORF">A2946_03790</name>
</gene>
<feature type="compositionally biased region" description="Basic and acidic residues" evidence="1">
    <location>
        <begin position="468"/>
        <end position="479"/>
    </location>
</feature>
<comment type="caution">
    <text evidence="2">The sequence shown here is derived from an EMBL/GenBank/DDBJ whole genome shotgun (WGS) entry which is preliminary data.</text>
</comment>
<evidence type="ECO:0000313" key="2">
    <source>
        <dbReference type="EMBL" id="OGZ02033.1"/>
    </source>
</evidence>
<feature type="region of interest" description="Disordered" evidence="1">
    <location>
        <begin position="468"/>
        <end position="488"/>
    </location>
</feature>
<organism evidence="2 3">
    <name type="scientific">Candidatus Liptonbacteria bacterium RIFCSPLOWO2_01_FULL_53_13</name>
    <dbReference type="NCBI Taxonomy" id="1798651"/>
    <lineage>
        <taxon>Bacteria</taxon>
        <taxon>Candidatus Liptoniibacteriota</taxon>
    </lineage>
</organism>
<evidence type="ECO:0000313" key="3">
    <source>
        <dbReference type="Proteomes" id="UP000178348"/>
    </source>
</evidence>
<dbReference type="Proteomes" id="UP000178348">
    <property type="component" value="Unassembled WGS sequence"/>
</dbReference>
<dbReference type="EMBL" id="MHLB01000024">
    <property type="protein sequence ID" value="OGZ02033.1"/>
    <property type="molecule type" value="Genomic_DNA"/>
</dbReference>
<sequence length="488" mass="51421">MTEKNAQFMRYAGGLALAVLGMSALWAGLAFGQAGVGSGELAIDAGKNISIGDSPDADVKLLVKAIGTNLYGFEVKNASNESLFAVETDGDATFLGTITADNLTGGTFSGTVSATNISLGQFGANTGGGAYSFPSTVGVTGDLTAGRLCISGVSCKSSWTADSITWGNVSGKPTTVAGYGITDMSSQTVSYALTAGTASASDVPAYAKQLNQYVNTNSDPTFNSVYLANSNNRLYQGTGNTLHVQTPSGYIEMGPQNTSWAHFTTDRGQFYFGSPVYVNGSVCVYGGNCFVPNGGTFTSGPYTNDWFRVNGTANGIYWGSTGAGIYSPYANEIWTYGSTNRIVIGGGNGKINVGTVDPPYTINGDKFATYMPAMVGQKEETTDVVQLPDSRELVLDFKRAEKGSDLWLFAKVTNLKQNFNKMVVLLTPGFAGKAWYEKDVANLRLIIKGDATGEVSYRLSAPRFDSDKLPNTRGADDKSTGLIVNDAD</sequence>
<name>A0A1G2CKW4_9BACT</name>
<dbReference type="AlphaFoldDB" id="A0A1G2CKW4"/>
<proteinExistence type="predicted"/>